<reference evidence="5" key="1">
    <citation type="journal article" date="2019" name="Int. J. Syst. Evol. Microbiol.">
        <title>The Global Catalogue of Microorganisms (GCM) 10K type strain sequencing project: providing services to taxonomists for standard genome sequencing and annotation.</title>
        <authorList>
            <consortium name="The Broad Institute Genomics Platform"/>
            <consortium name="The Broad Institute Genome Sequencing Center for Infectious Disease"/>
            <person name="Wu L."/>
            <person name="Ma J."/>
        </authorList>
    </citation>
    <scope>NUCLEOTIDE SEQUENCE [LARGE SCALE GENOMIC DNA]</scope>
    <source>
        <strain evidence="5">JCM 9377</strain>
    </source>
</reference>
<dbReference type="SUPFAM" id="SSF81296">
    <property type="entry name" value="E set domains"/>
    <property type="match status" value="1"/>
</dbReference>
<dbReference type="Pfam" id="PF09118">
    <property type="entry name" value="GO-like_E_set"/>
    <property type="match status" value="1"/>
</dbReference>
<proteinExistence type="predicted"/>
<feature type="domain" description="Glyoxal oxidase N-terminal" evidence="2">
    <location>
        <begin position="502"/>
        <end position="593"/>
    </location>
</feature>
<dbReference type="InterPro" id="IPR008979">
    <property type="entry name" value="Galactose-bd-like_sf"/>
</dbReference>
<keyword evidence="1" id="KW-0732">Signal</keyword>
<dbReference type="InterPro" id="IPR037293">
    <property type="entry name" value="Gal_Oxidase_central_sf"/>
</dbReference>
<dbReference type="EMBL" id="BAAAUV010000032">
    <property type="protein sequence ID" value="GAA3237379.1"/>
    <property type="molecule type" value="Genomic_DNA"/>
</dbReference>
<name>A0ABP6QRV0_9ACTN</name>
<evidence type="ECO:0000259" key="3">
    <source>
        <dbReference type="Pfam" id="PF09118"/>
    </source>
</evidence>
<dbReference type="Gene3D" id="2.130.10.80">
    <property type="entry name" value="Galactose oxidase/kelch, beta-propeller"/>
    <property type="match status" value="1"/>
</dbReference>
<dbReference type="InterPro" id="IPR009880">
    <property type="entry name" value="Glyoxal_oxidase_N"/>
</dbReference>
<comment type="caution">
    <text evidence="4">The sequence shown here is derived from an EMBL/GenBank/DDBJ whole genome shotgun (WGS) entry which is preliminary data.</text>
</comment>
<gene>
    <name evidence="4" type="ORF">GCM10010468_72260</name>
</gene>
<organism evidence="4 5">
    <name type="scientific">Actinocorallia longicatena</name>
    <dbReference type="NCBI Taxonomy" id="111803"/>
    <lineage>
        <taxon>Bacteria</taxon>
        <taxon>Bacillati</taxon>
        <taxon>Actinomycetota</taxon>
        <taxon>Actinomycetes</taxon>
        <taxon>Streptosporangiales</taxon>
        <taxon>Thermomonosporaceae</taxon>
        <taxon>Actinocorallia</taxon>
    </lineage>
</organism>
<dbReference type="InterPro" id="IPR013783">
    <property type="entry name" value="Ig-like_fold"/>
</dbReference>
<dbReference type="CDD" id="cd02851">
    <property type="entry name" value="E_set_GO_C"/>
    <property type="match status" value="1"/>
</dbReference>
<protein>
    <recommendedName>
        <fullName evidence="6">Glyoxal oxidase-like protein</fullName>
    </recommendedName>
</protein>
<dbReference type="SUPFAM" id="SSF50965">
    <property type="entry name" value="Galactose oxidase, central domain"/>
    <property type="match status" value="1"/>
</dbReference>
<dbReference type="Gene3D" id="2.60.40.10">
    <property type="entry name" value="Immunoglobulins"/>
    <property type="match status" value="1"/>
</dbReference>
<dbReference type="InterPro" id="IPR015202">
    <property type="entry name" value="GO-like_E_set"/>
</dbReference>
<dbReference type="PANTHER" id="PTHR32208:SF21">
    <property type="entry name" value="LOW QUALITY PROTEIN: ALDEHYDE OXIDASE GLOX-LIKE"/>
    <property type="match status" value="1"/>
</dbReference>
<accession>A0ABP6QRV0</accession>
<dbReference type="PANTHER" id="PTHR32208">
    <property type="entry name" value="SECRETED PROTEIN-RELATED"/>
    <property type="match status" value="1"/>
</dbReference>
<dbReference type="InterPro" id="IPR011043">
    <property type="entry name" value="Gal_Oxase/kelch_b-propeller"/>
</dbReference>
<feature type="domain" description="Galactose oxidase-like Early set" evidence="3">
    <location>
        <begin position="600"/>
        <end position="694"/>
    </location>
</feature>
<evidence type="ECO:0000313" key="5">
    <source>
        <dbReference type="Proteomes" id="UP001501237"/>
    </source>
</evidence>
<dbReference type="Pfam" id="PF07250">
    <property type="entry name" value="Glyoxal_oxid_N"/>
    <property type="match status" value="1"/>
</dbReference>
<dbReference type="Gene3D" id="2.60.120.260">
    <property type="entry name" value="Galactose-binding domain-like"/>
    <property type="match status" value="1"/>
</dbReference>
<keyword evidence="5" id="KW-1185">Reference proteome</keyword>
<dbReference type="InterPro" id="IPR014756">
    <property type="entry name" value="Ig_E-set"/>
</dbReference>
<evidence type="ECO:0000259" key="2">
    <source>
        <dbReference type="Pfam" id="PF07250"/>
    </source>
</evidence>
<evidence type="ECO:0000313" key="4">
    <source>
        <dbReference type="EMBL" id="GAA3237379.1"/>
    </source>
</evidence>
<dbReference type="SUPFAM" id="SSF49785">
    <property type="entry name" value="Galactose-binding domain-like"/>
    <property type="match status" value="1"/>
</dbReference>
<evidence type="ECO:0008006" key="6">
    <source>
        <dbReference type="Google" id="ProtNLM"/>
    </source>
</evidence>
<sequence>MAPASAVPSTKVQNPGFESGACWTALKTSGAKGTVGVVKGGRSGKRAASVTSANGKGAIAAVQKAGCAIKVTAGKQYDLTLYYKTASAKSAVMLFRRTAGGKWVKWQYFPFHPASGGFRRATVRTAAVPAGTREIRYAMGLAGAGTLVTDDYKISAAKGAAPCTYGSACTKGRWEVKDFGGKNERSIHSVLMYNGKVLLIAGSGNSRYRFAGGTFSSTVYDPKTGRMTKVKTPYDMFCAGHVQLADGRILIMGGTDGYAKFEGPNAAQSTGWTGSRKSYIFNPRTNKYEKSAGLMKDGHWYPSATILPNGDVYSVGGYNDAPTAAAPYNVVSKVAELYSAKSRKWVNVAQPNINWATYPALIQTKYKDMLFYSGSSVFGSAAYNNGQLRGPGFFNPRTGAFKAVPGLTAAGERDQSASLLLPPAQNQRVMILGGKDFASGKRATNDTNIVDLSKGFSSRYRSGPDLLRGLVDPSNGVNNPVGGAVQGTRQPAGVGKTYLSAVILPNGKVFETGGSQIKQNEHVHEAATFDPSVSRSREKWTAMAADPVNRTYHSMALLLPDGRVLAAGSNKDDEYVAGYTAFDMRLSIYTPPYLFHGGQPVLSLANPKKGWAYGSSHEIRVSQSIKSASLIRPAAVTHSSDPNQRSVKLPITSLGGGRYKVKLDKRREITPPGWYMLFVNNSSGVPSVAKWIHVS</sequence>
<dbReference type="Proteomes" id="UP001501237">
    <property type="component" value="Unassembled WGS sequence"/>
</dbReference>
<dbReference type="RefSeq" id="WP_344837719.1">
    <property type="nucleotide sequence ID" value="NZ_BAAAUV010000032.1"/>
</dbReference>
<evidence type="ECO:0000256" key="1">
    <source>
        <dbReference type="ARBA" id="ARBA00022729"/>
    </source>
</evidence>